<comment type="caution">
    <text evidence="8">The sequence shown here is derived from an EMBL/GenBank/DDBJ whole genome shotgun (WGS) entry which is preliminary data.</text>
</comment>
<feature type="domain" description="ComEC/Rec2-related protein" evidence="7">
    <location>
        <begin position="125"/>
        <end position="376"/>
    </location>
</feature>
<dbReference type="NCBIfam" id="TIGR00360">
    <property type="entry name" value="ComEC_N-term"/>
    <property type="match status" value="1"/>
</dbReference>
<keyword evidence="4 6" id="KW-1133">Transmembrane helix</keyword>
<feature type="transmembrane region" description="Helical" evidence="6">
    <location>
        <begin position="37"/>
        <end position="54"/>
    </location>
</feature>
<feature type="transmembrane region" description="Helical" evidence="6">
    <location>
        <begin position="146"/>
        <end position="168"/>
    </location>
</feature>
<dbReference type="STRING" id="1802165.A3F94_01990"/>
<feature type="transmembrane region" description="Helical" evidence="6">
    <location>
        <begin position="329"/>
        <end position="348"/>
    </location>
</feature>
<feature type="transmembrane region" description="Helical" evidence="6">
    <location>
        <begin position="293"/>
        <end position="317"/>
    </location>
</feature>
<feature type="transmembrane region" description="Helical" evidence="6">
    <location>
        <begin position="353"/>
        <end position="373"/>
    </location>
</feature>
<dbReference type="Pfam" id="PF03772">
    <property type="entry name" value="Competence"/>
    <property type="match status" value="1"/>
</dbReference>
<gene>
    <name evidence="8" type="ORF">A3F94_01990</name>
</gene>
<feature type="transmembrane region" description="Helical" evidence="6">
    <location>
        <begin position="61"/>
        <end position="78"/>
    </location>
</feature>
<organism evidence="8 9">
    <name type="scientific">Candidatus Spechtbacteria bacterium RIFCSPLOWO2_12_FULL_38_22</name>
    <dbReference type="NCBI Taxonomy" id="1802165"/>
    <lineage>
        <taxon>Bacteria</taxon>
        <taxon>Candidatus Spechtiibacteriota</taxon>
    </lineage>
</organism>
<keyword evidence="2" id="KW-1003">Cell membrane</keyword>
<reference evidence="8 9" key="1">
    <citation type="journal article" date="2016" name="Nat. Commun.">
        <title>Thousands of microbial genomes shed light on interconnected biogeochemical processes in an aquifer system.</title>
        <authorList>
            <person name="Anantharaman K."/>
            <person name="Brown C.T."/>
            <person name="Hug L.A."/>
            <person name="Sharon I."/>
            <person name="Castelle C.J."/>
            <person name="Probst A.J."/>
            <person name="Thomas B.C."/>
            <person name="Singh A."/>
            <person name="Wilkins M.J."/>
            <person name="Karaoz U."/>
            <person name="Brodie E.L."/>
            <person name="Williams K.H."/>
            <person name="Hubbard S.S."/>
            <person name="Banfield J.F."/>
        </authorList>
    </citation>
    <scope>NUCLEOTIDE SEQUENCE [LARGE SCALE GENOMIC DNA]</scope>
</reference>
<evidence type="ECO:0000313" key="9">
    <source>
        <dbReference type="Proteomes" id="UP000176770"/>
    </source>
</evidence>
<dbReference type="PROSITE" id="PS51257">
    <property type="entry name" value="PROKAR_LIPOPROTEIN"/>
    <property type="match status" value="1"/>
</dbReference>
<evidence type="ECO:0000259" key="7">
    <source>
        <dbReference type="Pfam" id="PF03772"/>
    </source>
</evidence>
<feature type="transmembrane region" description="Helical" evidence="6">
    <location>
        <begin position="175"/>
        <end position="192"/>
    </location>
</feature>
<dbReference type="InterPro" id="IPR052159">
    <property type="entry name" value="Competence_DNA_uptake"/>
</dbReference>
<evidence type="ECO:0000256" key="1">
    <source>
        <dbReference type="ARBA" id="ARBA00004651"/>
    </source>
</evidence>
<feature type="transmembrane region" description="Helical" evidence="6">
    <location>
        <begin position="245"/>
        <end position="262"/>
    </location>
</feature>
<proteinExistence type="predicted"/>
<evidence type="ECO:0000256" key="5">
    <source>
        <dbReference type="ARBA" id="ARBA00023136"/>
    </source>
</evidence>
<dbReference type="PANTHER" id="PTHR30619:SF7">
    <property type="entry name" value="BETA-LACTAMASE DOMAIN PROTEIN"/>
    <property type="match status" value="1"/>
</dbReference>
<sequence length="378" mass="42400">MHGRIHNFLVQINWLTASCLGFVFGVAVASFFVVHQIVILIIVSVTPFIAVVFYKNKRIRIPILMLLFFVAGFLRFNLGSDIPKDSKQYYESRQEVQVFSELRNKLSQGLDNALLAPHSSLYKAMVLGDESDITYKLRQDLSRTGLIHIVSVSGMHIAVLGLILFWILTQFISRRYAVVISFGILTFYILVIGAPIPAIRAGIMAGALMIAQFIGRPNSILRALLYAATVMIVMNPVIIRFDIGFQLSFLAVLGILVFMKPLDRIFQKIPLLFIRNPVTKDRKIATYLTENKFTAFSLLAVTISAQALTFPLTIYYFNIFSYVAPITNILVALTLPLVLILGFIAAIFGALNFLPVVFAAPAWLLSSYIWWVVSVFSF</sequence>
<feature type="transmembrane region" description="Helical" evidence="6">
    <location>
        <begin position="12"/>
        <end position="31"/>
    </location>
</feature>
<accession>A0A1G2HGY6</accession>
<keyword evidence="5 6" id="KW-0472">Membrane</keyword>
<evidence type="ECO:0000256" key="6">
    <source>
        <dbReference type="SAM" id="Phobius"/>
    </source>
</evidence>
<dbReference type="PANTHER" id="PTHR30619">
    <property type="entry name" value="DNA INTERNALIZATION/COMPETENCE PROTEIN COMEC/REC2"/>
    <property type="match status" value="1"/>
</dbReference>
<dbReference type="EMBL" id="MHOK01000018">
    <property type="protein sequence ID" value="OGZ61713.1"/>
    <property type="molecule type" value="Genomic_DNA"/>
</dbReference>
<dbReference type="Proteomes" id="UP000176770">
    <property type="component" value="Unassembled WGS sequence"/>
</dbReference>
<evidence type="ECO:0000256" key="2">
    <source>
        <dbReference type="ARBA" id="ARBA00022475"/>
    </source>
</evidence>
<dbReference type="AlphaFoldDB" id="A0A1G2HGY6"/>
<name>A0A1G2HGY6_9BACT</name>
<dbReference type="InterPro" id="IPR004477">
    <property type="entry name" value="ComEC_N"/>
</dbReference>
<evidence type="ECO:0000256" key="4">
    <source>
        <dbReference type="ARBA" id="ARBA00022989"/>
    </source>
</evidence>
<protein>
    <recommendedName>
        <fullName evidence="7">ComEC/Rec2-related protein domain-containing protein</fullName>
    </recommendedName>
</protein>
<comment type="subcellular location">
    <subcellularLocation>
        <location evidence="1">Cell membrane</location>
        <topology evidence="1">Multi-pass membrane protein</topology>
    </subcellularLocation>
</comment>
<keyword evidence="3 6" id="KW-0812">Transmembrane</keyword>
<evidence type="ECO:0000256" key="3">
    <source>
        <dbReference type="ARBA" id="ARBA00022692"/>
    </source>
</evidence>
<evidence type="ECO:0000313" key="8">
    <source>
        <dbReference type="EMBL" id="OGZ61713.1"/>
    </source>
</evidence>
<dbReference type="GO" id="GO:0005886">
    <property type="term" value="C:plasma membrane"/>
    <property type="evidence" value="ECO:0007669"/>
    <property type="project" value="UniProtKB-SubCell"/>
</dbReference>